<dbReference type="PANTHER" id="PTHR43507">
    <property type="entry name" value="NADH-UBIQUINONE OXIDOREDUCTASE CHAIN 4"/>
    <property type="match status" value="1"/>
</dbReference>
<organism evidence="20">
    <name type="scientific">Ornithodoros hermsi</name>
    <dbReference type="NCBI Taxonomy" id="303297"/>
    <lineage>
        <taxon>Eukaryota</taxon>
        <taxon>Metazoa</taxon>
        <taxon>Ecdysozoa</taxon>
        <taxon>Arthropoda</taxon>
        <taxon>Chelicerata</taxon>
        <taxon>Arachnida</taxon>
        <taxon>Acari</taxon>
        <taxon>Parasitiformes</taxon>
        <taxon>Ixodida</taxon>
        <taxon>Ixodoidea</taxon>
        <taxon>Argasidae</taxon>
        <taxon>Ornithodorinae</taxon>
        <taxon>Ornithodoros</taxon>
    </lineage>
</organism>
<evidence type="ECO:0000256" key="12">
    <source>
        <dbReference type="ARBA" id="ARBA00023027"/>
    </source>
</evidence>
<feature type="transmembrane region" description="Helical" evidence="17">
    <location>
        <begin position="239"/>
        <end position="261"/>
    </location>
</feature>
<evidence type="ECO:0000313" key="20">
    <source>
        <dbReference type="EMBL" id="AYN50645.1"/>
    </source>
</evidence>
<dbReference type="GO" id="GO:0003954">
    <property type="term" value="F:NADH dehydrogenase activity"/>
    <property type="evidence" value="ECO:0007669"/>
    <property type="project" value="TreeGrafter"/>
</dbReference>
<gene>
    <name evidence="20" type="primary">ND4</name>
</gene>
<dbReference type="PANTHER" id="PTHR43507:SF20">
    <property type="entry name" value="NADH-UBIQUINONE OXIDOREDUCTASE CHAIN 4"/>
    <property type="match status" value="1"/>
</dbReference>
<dbReference type="GO" id="GO:0031966">
    <property type="term" value="C:mitochondrial membrane"/>
    <property type="evidence" value="ECO:0007669"/>
    <property type="project" value="UniProtKB-SubCell"/>
</dbReference>
<evidence type="ECO:0000259" key="19">
    <source>
        <dbReference type="Pfam" id="PF01059"/>
    </source>
</evidence>
<evidence type="ECO:0000256" key="3">
    <source>
        <dbReference type="ARBA" id="ARBA00009025"/>
    </source>
</evidence>
<feature type="transmembrane region" description="Helical" evidence="17">
    <location>
        <begin position="12"/>
        <end position="35"/>
    </location>
</feature>
<keyword evidence="9" id="KW-1278">Translocase</keyword>
<dbReference type="Pfam" id="PF00361">
    <property type="entry name" value="Proton_antipo_M"/>
    <property type="match status" value="1"/>
</dbReference>
<accession>A0A3G2K029</accession>
<dbReference type="EC" id="7.1.1.2" evidence="4 17"/>
<feature type="transmembrane region" description="Helical" evidence="17">
    <location>
        <begin position="175"/>
        <end position="199"/>
    </location>
</feature>
<feature type="transmembrane region" description="Helical" evidence="17">
    <location>
        <begin position="141"/>
        <end position="169"/>
    </location>
</feature>
<sequence>MLMVVMGLLSVMCMYLNFSFLENIFVMFVFSILFFFQVDWSSVFLHVGEFLYMDLMSFLLIELSFWVSILMFLASMNLIVNFEKMYSFYIVSMVVLLVMCFSESNLMGFYLFFESVLIPIIMMIMGWGLQPERLQAGLYMLFYTLGGSLPLLLFLLKINSSLSIIYIYWVEYEMNLMMCIMGILGFLVSIPMFFIHMWLPKAHVEAPIAGSMVLAGVLLKLGIYGMLRIKSFFMGGLLSWGSGIMSVSLLGGIIVSLICLCQVDVSALIAYSSVCHMGLALGGVISMMSWGLYGNMMMMLGHGLCSSGLFCLANMYYERVFTRSMLLLSGLGSIFPFLSVWWFLFSVINMAAPPSLNLGGEVFLIGSLLKWSMIVVFPLGLISFLSASYSLYMFSYLNHGSGWVKYGMSMISIREMYLMLLHVIPLFFWVFKMEMFMLWL</sequence>
<dbReference type="GO" id="GO:0042773">
    <property type="term" value="P:ATP synthesis coupled electron transport"/>
    <property type="evidence" value="ECO:0007669"/>
    <property type="project" value="InterPro"/>
</dbReference>
<dbReference type="InterPro" id="IPR001750">
    <property type="entry name" value="ND/Mrp_TM"/>
</dbReference>
<dbReference type="PRINTS" id="PR01437">
    <property type="entry name" value="NUOXDRDTASE4"/>
</dbReference>
<dbReference type="RefSeq" id="YP_009536367.1">
    <property type="nucleotide sequence ID" value="NC_039832.1"/>
</dbReference>
<dbReference type="GO" id="GO:0015990">
    <property type="term" value="P:electron transport coupled proton transport"/>
    <property type="evidence" value="ECO:0007669"/>
    <property type="project" value="TreeGrafter"/>
</dbReference>
<feature type="transmembrane region" description="Helical" evidence="17">
    <location>
        <begin position="299"/>
        <end position="317"/>
    </location>
</feature>
<evidence type="ECO:0000256" key="11">
    <source>
        <dbReference type="ARBA" id="ARBA00022989"/>
    </source>
</evidence>
<keyword evidence="14 17" id="KW-0496">Mitochondrion</keyword>
<evidence type="ECO:0000256" key="13">
    <source>
        <dbReference type="ARBA" id="ARBA00023075"/>
    </source>
</evidence>
<evidence type="ECO:0000256" key="1">
    <source>
        <dbReference type="ARBA" id="ARBA00003257"/>
    </source>
</evidence>
<keyword evidence="8 17" id="KW-0812">Transmembrane</keyword>
<protein>
    <recommendedName>
        <fullName evidence="5 17">NADH-ubiquinone oxidoreductase chain 4</fullName>
        <ecNumber evidence="4 17">7.1.1.2</ecNumber>
    </recommendedName>
</protein>
<dbReference type="GO" id="GO:0048039">
    <property type="term" value="F:ubiquinone binding"/>
    <property type="evidence" value="ECO:0007669"/>
    <property type="project" value="TreeGrafter"/>
</dbReference>
<evidence type="ECO:0000256" key="7">
    <source>
        <dbReference type="ARBA" id="ARBA00022660"/>
    </source>
</evidence>
<keyword evidence="10 17" id="KW-0249">Electron transport</keyword>
<evidence type="ECO:0000256" key="10">
    <source>
        <dbReference type="ARBA" id="ARBA00022982"/>
    </source>
</evidence>
<evidence type="ECO:0000256" key="2">
    <source>
        <dbReference type="ARBA" id="ARBA00004225"/>
    </source>
</evidence>
<evidence type="ECO:0000256" key="14">
    <source>
        <dbReference type="ARBA" id="ARBA00023128"/>
    </source>
</evidence>
<dbReference type="GO" id="GO:0008137">
    <property type="term" value="F:NADH dehydrogenase (ubiquinone) activity"/>
    <property type="evidence" value="ECO:0007669"/>
    <property type="project" value="UniProtKB-UniRule"/>
</dbReference>
<evidence type="ECO:0000256" key="8">
    <source>
        <dbReference type="ARBA" id="ARBA00022692"/>
    </source>
</evidence>
<dbReference type="InterPro" id="IPR000260">
    <property type="entry name" value="NADH4_N"/>
</dbReference>
<dbReference type="InterPro" id="IPR003918">
    <property type="entry name" value="NADH_UbQ_OxRdtase"/>
</dbReference>
<feature type="transmembrane region" description="Helical" evidence="17">
    <location>
        <begin position="268"/>
        <end position="293"/>
    </location>
</feature>
<comment type="function">
    <text evidence="1">Core subunit of the mitochondrial membrane respiratory chain NADH dehydrogenase (Complex I) that is believed to belong to the minimal assembly required for catalysis. Complex I functions in the transfer of electrons from NADH to the respiratory chain. The immediate electron acceptor for the enzyme is believed to be ubiquinone.</text>
</comment>
<geneLocation type="mitochondrion" evidence="20"/>
<evidence type="ECO:0000256" key="5">
    <source>
        <dbReference type="ARBA" id="ARBA00021006"/>
    </source>
</evidence>
<keyword evidence="15 17" id="KW-0472">Membrane</keyword>
<evidence type="ECO:0000256" key="15">
    <source>
        <dbReference type="ARBA" id="ARBA00023136"/>
    </source>
</evidence>
<feature type="transmembrane region" description="Helical" evidence="17">
    <location>
        <begin position="55"/>
        <end position="74"/>
    </location>
</feature>
<feature type="transmembrane region" description="Helical" evidence="17">
    <location>
        <begin position="371"/>
        <end position="395"/>
    </location>
</feature>
<evidence type="ECO:0000256" key="4">
    <source>
        <dbReference type="ARBA" id="ARBA00012944"/>
    </source>
</evidence>
<keyword evidence="13 17" id="KW-0830">Ubiquinone</keyword>
<keyword evidence="6 17" id="KW-0813">Transport</keyword>
<comment type="catalytic activity">
    <reaction evidence="16 17">
        <text>a ubiquinone + NADH + 5 H(+)(in) = a ubiquinol + NAD(+) + 4 H(+)(out)</text>
        <dbReference type="Rhea" id="RHEA:29091"/>
        <dbReference type="Rhea" id="RHEA-COMP:9565"/>
        <dbReference type="Rhea" id="RHEA-COMP:9566"/>
        <dbReference type="ChEBI" id="CHEBI:15378"/>
        <dbReference type="ChEBI" id="CHEBI:16389"/>
        <dbReference type="ChEBI" id="CHEBI:17976"/>
        <dbReference type="ChEBI" id="CHEBI:57540"/>
        <dbReference type="ChEBI" id="CHEBI:57945"/>
        <dbReference type="EC" id="7.1.1.2"/>
    </reaction>
</comment>
<keyword evidence="12 17" id="KW-0520">NAD</keyword>
<feature type="transmembrane region" description="Helical" evidence="17">
    <location>
        <begin position="86"/>
        <end position="104"/>
    </location>
</feature>
<dbReference type="Pfam" id="PF01059">
    <property type="entry name" value="Oxidored_q5_N"/>
    <property type="match status" value="1"/>
</dbReference>
<feature type="transmembrane region" description="Helical" evidence="17">
    <location>
        <begin position="416"/>
        <end position="439"/>
    </location>
</feature>
<evidence type="ECO:0000256" key="6">
    <source>
        <dbReference type="ARBA" id="ARBA00022448"/>
    </source>
</evidence>
<feature type="transmembrane region" description="Helical" evidence="17">
    <location>
        <begin position="326"/>
        <end position="351"/>
    </location>
</feature>
<feature type="transmembrane region" description="Helical" evidence="17">
    <location>
        <begin position="206"/>
        <end position="227"/>
    </location>
</feature>
<evidence type="ECO:0000259" key="18">
    <source>
        <dbReference type="Pfam" id="PF00361"/>
    </source>
</evidence>
<reference evidence="20" key="1">
    <citation type="journal article" date="2019" name="Ticks Tick Borne Dis.">
        <title>Argasid and ixodid systematics: Implications for soft tick evolution and systematics, with a new argasid species list.</title>
        <authorList>
            <person name="Mans B.J."/>
            <person name="Featherston J."/>
            <person name="Kvas M."/>
            <person name="Pillay K.A."/>
            <person name="de Klerk D.G."/>
            <person name="Pienaar R."/>
            <person name="de Castro M.H."/>
            <person name="Schwan T.G."/>
            <person name="Lopez J.E."/>
            <person name="Teel P."/>
            <person name="Perez de Leon A.A."/>
            <person name="Sonenshine D.E."/>
            <person name="Egekwu N.I."/>
            <person name="Bakkes D.K."/>
            <person name="Heyne H."/>
            <person name="Kanduma E.G."/>
            <person name="Nyangiwe N."/>
            <person name="Bouattour A."/>
            <person name="Latif A.A."/>
        </authorList>
    </citation>
    <scope>NUCLEOTIDE SEQUENCE</scope>
</reference>
<dbReference type="GeneID" id="38339323"/>
<feature type="domain" description="NADH:quinone oxidoreductase/Mrp antiporter transmembrane" evidence="18">
    <location>
        <begin position="105"/>
        <end position="382"/>
    </location>
</feature>
<name>A0A3G2K029_9ACAR</name>
<dbReference type="EMBL" id="MF818032">
    <property type="protein sequence ID" value="AYN50645.1"/>
    <property type="molecule type" value="Genomic_DNA"/>
</dbReference>
<feature type="domain" description="NADH:ubiquinone oxidoreductase chain 4 N-terminal" evidence="19">
    <location>
        <begin position="1"/>
        <end position="100"/>
    </location>
</feature>
<keyword evidence="11 17" id="KW-1133">Transmembrane helix</keyword>
<comment type="function">
    <text evidence="17">Core subunit of the mitochondrial membrane respiratory chain NADH dehydrogenase (Complex I) which catalyzes electron transfer from NADH through the respiratory chain, using ubiquinone as an electron acceptor. Essential for the catalytic activity and assembly of complex I.</text>
</comment>
<keyword evidence="7 17" id="KW-0679">Respiratory chain</keyword>
<dbReference type="CTD" id="4538"/>
<proteinExistence type="inferred from homology"/>
<dbReference type="AlphaFoldDB" id="A0A3G2K029"/>
<evidence type="ECO:0000256" key="9">
    <source>
        <dbReference type="ARBA" id="ARBA00022967"/>
    </source>
</evidence>
<evidence type="ECO:0000256" key="16">
    <source>
        <dbReference type="ARBA" id="ARBA00049551"/>
    </source>
</evidence>
<evidence type="ECO:0000256" key="17">
    <source>
        <dbReference type="RuleBase" id="RU003297"/>
    </source>
</evidence>
<comment type="subcellular location">
    <subcellularLocation>
        <location evidence="2 17">Mitochondrion membrane</location>
        <topology evidence="2 17">Multi-pass membrane protein</topology>
    </subcellularLocation>
</comment>
<feature type="transmembrane region" description="Helical" evidence="17">
    <location>
        <begin position="110"/>
        <end position="129"/>
    </location>
</feature>
<comment type="similarity">
    <text evidence="3 17">Belongs to the complex I subunit 4 family.</text>
</comment>